<proteinExistence type="predicted"/>
<reference evidence="3" key="1">
    <citation type="journal article" date="2024" name="BMC Genomics">
        <title>Functional annotation of a divergent genome using sequence and structure-based similarity.</title>
        <authorList>
            <person name="Svedberg D."/>
            <person name="Winiger R.R."/>
            <person name="Berg A."/>
            <person name="Sharma H."/>
            <person name="Tellgren-Roth C."/>
            <person name="Debrunner-Vossbrinck B.A."/>
            <person name="Vossbrinck C.R."/>
            <person name="Barandun J."/>
        </authorList>
    </citation>
    <scope>NUCLEOTIDE SEQUENCE</scope>
    <source>
        <strain evidence="3">Illinois isolate</strain>
    </source>
</reference>
<protein>
    <submittedName>
        <fullName evidence="3">Uncharacterized protein</fullName>
    </submittedName>
</protein>
<accession>A0AAX4JFF8</accession>
<feature type="coiled-coil region" evidence="1">
    <location>
        <begin position="22"/>
        <end position="56"/>
    </location>
</feature>
<evidence type="ECO:0000256" key="2">
    <source>
        <dbReference type="SAM" id="SignalP"/>
    </source>
</evidence>
<dbReference type="Proteomes" id="UP001334084">
    <property type="component" value="Chromosome 9"/>
</dbReference>
<evidence type="ECO:0000313" key="3">
    <source>
        <dbReference type="EMBL" id="WUR04592.1"/>
    </source>
</evidence>
<keyword evidence="4" id="KW-1185">Reference proteome</keyword>
<dbReference type="GeneID" id="90542424"/>
<dbReference type="RefSeq" id="XP_065330737.1">
    <property type="nucleotide sequence ID" value="XM_065474665.1"/>
</dbReference>
<evidence type="ECO:0000313" key="4">
    <source>
        <dbReference type="Proteomes" id="UP001334084"/>
    </source>
</evidence>
<keyword evidence="1" id="KW-0175">Coiled coil</keyword>
<feature type="signal peptide" evidence="2">
    <location>
        <begin position="1"/>
        <end position="17"/>
    </location>
</feature>
<evidence type="ECO:0000256" key="1">
    <source>
        <dbReference type="SAM" id="Coils"/>
    </source>
</evidence>
<feature type="chain" id="PRO_5043410723" evidence="2">
    <location>
        <begin position="18"/>
        <end position="160"/>
    </location>
</feature>
<dbReference type="EMBL" id="CP142734">
    <property type="protein sequence ID" value="WUR04592.1"/>
    <property type="molecule type" value="Genomic_DNA"/>
</dbReference>
<dbReference type="KEGG" id="vnx:VNE69_09145"/>
<sequence length="160" mass="19125">MNLLFSFGICVTTFISSSIISTSNQEREMHKLEEIKLEIENEKKLAESKIEELKRDFEKRRHLILDELNEKRIKFLEPYLEDVVINRTYIKKSEIAKIPEKLYEKTRNDALGDYIKKTAPLWKDYFITKKMIELERDCIITSLYTKMTTNYATIYELPDE</sequence>
<dbReference type="AlphaFoldDB" id="A0AAX4JFF8"/>
<organism evidence="3 4">
    <name type="scientific">Vairimorpha necatrix</name>
    <dbReference type="NCBI Taxonomy" id="6039"/>
    <lineage>
        <taxon>Eukaryota</taxon>
        <taxon>Fungi</taxon>
        <taxon>Fungi incertae sedis</taxon>
        <taxon>Microsporidia</taxon>
        <taxon>Nosematidae</taxon>
        <taxon>Vairimorpha</taxon>
    </lineage>
</organism>
<name>A0AAX4JFF8_9MICR</name>
<gene>
    <name evidence="3" type="ORF">VNE69_09145</name>
</gene>
<keyword evidence="2" id="KW-0732">Signal</keyword>